<evidence type="ECO:0000313" key="3">
    <source>
        <dbReference type="Proteomes" id="UP001193081"/>
    </source>
</evidence>
<accession>A0ABS4D6I0</accession>
<name>A0ABS4D6I0_9CHLR</name>
<sequence>MVAVNHNWPTAVYISIVHLPYYTMTQKRAKKIRQSRTLLIVSSVLIVAGACEMLLLARLVARALAARPDNPAIMVLYTVTAPFARPFDFLNATQPPFGAVLEFSTLLVALLLPLLALLIWHYASKHHDDVSTRGNDAWQASATNPSERTST</sequence>
<reference evidence="2 3" key="1">
    <citation type="submission" date="2021-03" db="EMBL/GenBank/DDBJ databases">
        <authorList>
            <person name="Grouzdev D.S."/>
        </authorList>
    </citation>
    <scope>NUCLEOTIDE SEQUENCE [LARGE SCALE GENOMIC DNA]</scope>
    <source>
        <strain evidence="2 3">M50-1</strain>
    </source>
</reference>
<keyword evidence="3" id="KW-1185">Reference proteome</keyword>
<evidence type="ECO:0000256" key="1">
    <source>
        <dbReference type="SAM" id="Phobius"/>
    </source>
</evidence>
<dbReference type="Proteomes" id="UP001193081">
    <property type="component" value="Unassembled WGS sequence"/>
</dbReference>
<comment type="caution">
    <text evidence="2">The sequence shown here is derived from an EMBL/GenBank/DDBJ whole genome shotgun (WGS) entry which is preliminary data.</text>
</comment>
<dbReference type="EMBL" id="SIJK02000006">
    <property type="protein sequence ID" value="MBP1465039.1"/>
    <property type="molecule type" value="Genomic_DNA"/>
</dbReference>
<keyword evidence="1" id="KW-0812">Transmembrane</keyword>
<proteinExistence type="predicted"/>
<organism evidence="2 3">
    <name type="scientific">Candidatus Chloroploca mongolica</name>
    <dbReference type="NCBI Taxonomy" id="2528176"/>
    <lineage>
        <taxon>Bacteria</taxon>
        <taxon>Bacillati</taxon>
        <taxon>Chloroflexota</taxon>
        <taxon>Chloroflexia</taxon>
        <taxon>Chloroflexales</taxon>
        <taxon>Chloroflexineae</taxon>
        <taxon>Oscillochloridaceae</taxon>
        <taxon>Candidatus Chloroploca</taxon>
    </lineage>
</organism>
<evidence type="ECO:0000313" key="2">
    <source>
        <dbReference type="EMBL" id="MBP1465039.1"/>
    </source>
</evidence>
<dbReference type="RefSeq" id="WP_167857262.1">
    <property type="nucleotide sequence ID" value="NZ_SIJK02000006.1"/>
</dbReference>
<feature type="transmembrane region" description="Helical" evidence="1">
    <location>
        <begin position="103"/>
        <end position="123"/>
    </location>
</feature>
<keyword evidence="1" id="KW-0472">Membrane</keyword>
<feature type="transmembrane region" description="Helical" evidence="1">
    <location>
        <begin position="37"/>
        <end position="61"/>
    </location>
</feature>
<gene>
    <name evidence="2" type="ORF">EYB53_004900</name>
</gene>
<protein>
    <submittedName>
        <fullName evidence="2">YggT family protein</fullName>
    </submittedName>
</protein>
<keyword evidence="1" id="KW-1133">Transmembrane helix</keyword>